<dbReference type="AlphaFoldDB" id="A0AAE8G4L0"/>
<gene>
    <name evidence="1" type="ORF">D8827_02295</name>
</gene>
<dbReference type="Proteomes" id="UP000267137">
    <property type="component" value="Unassembled WGS sequence"/>
</dbReference>
<evidence type="ECO:0000313" key="1">
    <source>
        <dbReference type="EMBL" id="RSJ24605.1"/>
    </source>
</evidence>
<name>A0AAE8G4L0_STRIT</name>
<sequence length="32" mass="3720">MMSFIILGVGEKFSDSFLILKETLEEDDFHID</sequence>
<organism evidence="1 2">
    <name type="scientific">Streptococcus intermedius</name>
    <dbReference type="NCBI Taxonomy" id="1338"/>
    <lineage>
        <taxon>Bacteria</taxon>
        <taxon>Bacillati</taxon>
        <taxon>Bacillota</taxon>
        <taxon>Bacilli</taxon>
        <taxon>Lactobacillales</taxon>
        <taxon>Streptococcaceae</taxon>
        <taxon>Streptococcus</taxon>
        <taxon>Streptococcus anginosus group</taxon>
    </lineage>
</organism>
<reference evidence="1 2" key="1">
    <citation type="submission" date="2018-11" db="EMBL/GenBank/DDBJ databases">
        <title>Species Designations Belie Phenotypic and Genotypic Heterogeneity in Oral Streptococci.</title>
        <authorList>
            <person name="Velsko I."/>
        </authorList>
    </citation>
    <scope>NUCLEOTIDE SEQUENCE [LARGE SCALE GENOMIC DNA]</scope>
    <source>
        <strain evidence="1 2">KLC02</strain>
    </source>
</reference>
<proteinExistence type="predicted"/>
<dbReference type="EMBL" id="RJOO01000001">
    <property type="protein sequence ID" value="RSJ24605.1"/>
    <property type="molecule type" value="Genomic_DNA"/>
</dbReference>
<protein>
    <submittedName>
        <fullName evidence="1">Uncharacterized protein</fullName>
    </submittedName>
</protein>
<evidence type="ECO:0000313" key="2">
    <source>
        <dbReference type="Proteomes" id="UP000267137"/>
    </source>
</evidence>
<comment type="caution">
    <text evidence="1">The sequence shown here is derived from an EMBL/GenBank/DDBJ whole genome shotgun (WGS) entry which is preliminary data.</text>
</comment>
<accession>A0AAE8G4L0</accession>